<dbReference type="Proteomes" id="UP000305526">
    <property type="component" value="Unassembled WGS sequence"/>
</dbReference>
<dbReference type="InterPro" id="IPR007621">
    <property type="entry name" value="TPM_dom"/>
</dbReference>
<reference evidence="4 6" key="1">
    <citation type="submission" date="2019-03" db="EMBL/GenBank/DDBJ databases">
        <title>Genomic Encyclopedia of Type Strains, Phase IV (KMG-IV): sequencing the most valuable type-strain genomes for metagenomic binning, comparative biology and taxonomic classification.</title>
        <authorList>
            <person name="Goeker M."/>
        </authorList>
    </citation>
    <scope>NUCLEOTIDE SEQUENCE [LARGE SCALE GENOMIC DNA]</scope>
    <source>
        <strain evidence="4 6">DSM 28140</strain>
    </source>
</reference>
<evidence type="ECO:0000259" key="3">
    <source>
        <dbReference type="Pfam" id="PF04536"/>
    </source>
</evidence>
<feature type="transmembrane region" description="Helical" evidence="1">
    <location>
        <begin position="184"/>
        <end position="203"/>
    </location>
</feature>
<dbReference type="RefSeq" id="WP_132967436.1">
    <property type="nucleotide sequence ID" value="NZ_LEKL01000003.1"/>
</dbReference>
<dbReference type="PANTHER" id="PTHR30373:SF2">
    <property type="entry name" value="UPF0603 PROTEIN YGCG"/>
    <property type="match status" value="1"/>
</dbReference>
<sequence>MNNFFVRLRYQLGYVLTALCLFFSVNAVAVELPASPNPFRYVSDYTNVLTAAQQNALENKLAAYGKQTSSQIALVILPTVGDNEIAEFAFALVDKWGIGRKGLNNGVLMLIALNDRKIFIAPGQGLEGALPDALLSQLIRNEITPYFKQNNYYQGINNGLDSIIAASKGEYAPQPVEQGNLQDLIPVGFVILFILFVVVNRIANNYVTPTNNHTIGRNGQVLRRSRNRSGGGFGGFGGGFGGGSGSGGGFGGGGGGFGGGSSGGGGAGGSW</sequence>
<comment type="caution">
    <text evidence="4">The sequence shown here is derived from an EMBL/GenBank/DDBJ whole genome shotgun (WGS) entry which is preliminary data.</text>
</comment>
<dbReference type="AlphaFoldDB" id="A0A4R3Y2U0"/>
<dbReference type="Proteomes" id="UP000294619">
    <property type="component" value="Unassembled WGS sequence"/>
</dbReference>
<keyword evidence="1" id="KW-0472">Membrane</keyword>
<evidence type="ECO:0000313" key="5">
    <source>
        <dbReference type="EMBL" id="TNG92812.1"/>
    </source>
</evidence>
<dbReference type="EMBL" id="VDGV01000021">
    <property type="protein sequence ID" value="TNG92812.1"/>
    <property type="molecule type" value="Genomic_DNA"/>
</dbReference>
<keyword evidence="2" id="KW-0732">Signal</keyword>
<evidence type="ECO:0000256" key="2">
    <source>
        <dbReference type="SAM" id="SignalP"/>
    </source>
</evidence>
<dbReference type="Gene3D" id="3.10.310.50">
    <property type="match status" value="1"/>
</dbReference>
<reference evidence="5 7" key="2">
    <citation type="submission" date="2019-05" db="EMBL/GenBank/DDBJ databases">
        <title>Pasteurellaceae isolates from reptiles.</title>
        <authorList>
            <person name="Bojesen A.M."/>
            <person name="Lund E."/>
        </authorList>
    </citation>
    <scope>NUCLEOTIDE SEQUENCE [LARGE SCALE GENOMIC DNA]</scope>
    <source>
        <strain evidence="5 7">ELNT2x</strain>
    </source>
</reference>
<organism evidence="4 6">
    <name type="scientific">Testudinibacter aquarius</name>
    <dbReference type="NCBI Taxonomy" id="1524974"/>
    <lineage>
        <taxon>Bacteria</taxon>
        <taxon>Pseudomonadati</taxon>
        <taxon>Pseudomonadota</taxon>
        <taxon>Gammaproteobacteria</taxon>
        <taxon>Pasteurellales</taxon>
        <taxon>Pasteurellaceae</taxon>
        <taxon>Testudinibacter</taxon>
    </lineage>
</organism>
<evidence type="ECO:0000313" key="7">
    <source>
        <dbReference type="Proteomes" id="UP000305526"/>
    </source>
</evidence>
<feature type="domain" description="TPM" evidence="3">
    <location>
        <begin position="42"/>
        <end position="165"/>
    </location>
</feature>
<feature type="chain" id="PRO_5020786257" evidence="2">
    <location>
        <begin position="30"/>
        <end position="271"/>
    </location>
</feature>
<keyword evidence="1" id="KW-0812">Transmembrane</keyword>
<feature type="signal peptide" evidence="2">
    <location>
        <begin position="1"/>
        <end position="29"/>
    </location>
</feature>
<keyword evidence="7" id="KW-1185">Reference proteome</keyword>
<name>A0A4R3Y2U0_9PAST</name>
<gene>
    <name evidence="4" type="ORF">EDC16_10787</name>
    <name evidence="5" type="ORF">FHQ21_03255</name>
</gene>
<evidence type="ECO:0000256" key="1">
    <source>
        <dbReference type="SAM" id="Phobius"/>
    </source>
</evidence>
<dbReference type="PANTHER" id="PTHR30373">
    <property type="entry name" value="UPF0603 PROTEIN YGCG"/>
    <property type="match status" value="1"/>
</dbReference>
<evidence type="ECO:0000313" key="4">
    <source>
        <dbReference type="EMBL" id="TCV86016.1"/>
    </source>
</evidence>
<dbReference type="Pfam" id="PF04536">
    <property type="entry name" value="TPM_phosphatase"/>
    <property type="match status" value="1"/>
</dbReference>
<dbReference type="EMBL" id="SMCP01000007">
    <property type="protein sequence ID" value="TCV86016.1"/>
    <property type="molecule type" value="Genomic_DNA"/>
</dbReference>
<protein>
    <submittedName>
        <fullName evidence="5">Methanol dehydrogenase</fullName>
    </submittedName>
</protein>
<evidence type="ECO:0000313" key="6">
    <source>
        <dbReference type="Proteomes" id="UP000294619"/>
    </source>
</evidence>
<keyword evidence="1" id="KW-1133">Transmembrane helix</keyword>
<accession>A0A4R3Y2U0</accession>
<proteinExistence type="predicted"/>